<keyword evidence="14" id="KW-1185">Reference proteome</keyword>
<comment type="catalytic activity">
    <reaction evidence="1">
        <text>Release of any N-terminal amino acid, including proline, that is linked to proline, even from a dipeptide or tripeptide.</text>
        <dbReference type="EC" id="3.4.11.9"/>
    </reaction>
</comment>
<dbReference type="GO" id="GO:0030145">
    <property type="term" value="F:manganese ion binding"/>
    <property type="evidence" value="ECO:0007669"/>
    <property type="project" value="InterPro"/>
</dbReference>
<dbReference type="STRING" id="671987.R0KRI3"/>
<evidence type="ECO:0000313" key="13">
    <source>
        <dbReference type="EMBL" id="EOA91604.1"/>
    </source>
</evidence>
<dbReference type="RefSeq" id="XP_008020743.1">
    <property type="nucleotide sequence ID" value="XM_008022552.1"/>
</dbReference>
<keyword evidence="6" id="KW-0031">Aminopeptidase</keyword>
<evidence type="ECO:0000256" key="8">
    <source>
        <dbReference type="ARBA" id="ARBA00022801"/>
    </source>
</evidence>
<evidence type="ECO:0000256" key="7">
    <source>
        <dbReference type="ARBA" id="ARBA00022723"/>
    </source>
</evidence>
<feature type="domain" description="Aminopeptidase P N-terminal" evidence="12">
    <location>
        <begin position="72"/>
        <end position="207"/>
    </location>
</feature>
<evidence type="ECO:0000256" key="2">
    <source>
        <dbReference type="ARBA" id="ARBA00001936"/>
    </source>
</evidence>
<evidence type="ECO:0000256" key="11">
    <source>
        <dbReference type="ARBA" id="ARBA00030849"/>
    </source>
</evidence>
<evidence type="ECO:0000256" key="9">
    <source>
        <dbReference type="ARBA" id="ARBA00023049"/>
    </source>
</evidence>
<gene>
    <name evidence="13" type="ORF">SETTUDRAFT_170457</name>
</gene>
<proteinExistence type="inferred from homology"/>
<dbReference type="Proteomes" id="UP000016935">
    <property type="component" value="Unassembled WGS sequence"/>
</dbReference>
<evidence type="ECO:0000256" key="3">
    <source>
        <dbReference type="ARBA" id="ARBA00002443"/>
    </source>
</evidence>
<evidence type="ECO:0000313" key="14">
    <source>
        <dbReference type="Proteomes" id="UP000016935"/>
    </source>
</evidence>
<dbReference type="SMART" id="SM01011">
    <property type="entry name" value="AMP_N"/>
    <property type="match status" value="1"/>
</dbReference>
<organism evidence="13 14">
    <name type="scientific">Exserohilum turcicum (strain 28A)</name>
    <name type="common">Northern leaf blight fungus</name>
    <name type="synonym">Setosphaeria turcica</name>
    <dbReference type="NCBI Taxonomy" id="671987"/>
    <lineage>
        <taxon>Eukaryota</taxon>
        <taxon>Fungi</taxon>
        <taxon>Dikarya</taxon>
        <taxon>Ascomycota</taxon>
        <taxon>Pezizomycotina</taxon>
        <taxon>Dothideomycetes</taxon>
        <taxon>Pleosporomycetidae</taxon>
        <taxon>Pleosporales</taxon>
        <taxon>Pleosporineae</taxon>
        <taxon>Pleosporaceae</taxon>
        <taxon>Exserohilum</taxon>
    </lineage>
</organism>
<dbReference type="InterPro" id="IPR029149">
    <property type="entry name" value="Creatin/AminoP/Spt16_N"/>
</dbReference>
<dbReference type="Pfam" id="PF05195">
    <property type="entry name" value="AMP_N"/>
    <property type="match status" value="1"/>
</dbReference>
<dbReference type="PANTHER" id="PTHR43226">
    <property type="entry name" value="XAA-PRO AMINOPEPTIDASE 3"/>
    <property type="match status" value="1"/>
</dbReference>
<dbReference type="Pfam" id="PF00557">
    <property type="entry name" value="Peptidase_M24"/>
    <property type="match status" value="1"/>
</dbReference>
<dbReference type="Gene3D" id="3.90.230.10">
    <property type="entry name" value="Creatinase/methionine aminopeptidase superfamily"/>
    <property type="match status" value="1"/>
</dbReference>
<keyword evidence="8" id="KW-0378">Hydrolase</keyword>
<dbReference type="InterPro" id="IPR000994">
    <property type="entry name" value="Pept_M24"/>
</dbReference>
<name>R0KRI3_EXST2</name>
<keyword evidence="6" id="KW-0645">Protease</keyword>
<dbReference type="OrthoDB" id="4215474at2759"/>
<dbReference type="eggNOG" id="KOG2414">
    <property type="taxonomic scope" value="Eukaryota"/>
</dbReference>
<dbReference type="GO" id="GO:0070006">
    <property type="term" value="F:metalloaminopeptidase activity"/>
    <property type="evidence" value="ECO:0007669"/>
    <property type="project" value="InterPro"/>
</dbReference>
<comment type="similarity">
    <text evidence="4">Belongs to the peptidase M24B family.</text>
</comment>
<evidence type="ECO:0000256" key="4">
    <source>
        <dbReference type="ARBA" id="ARBA00008766"/>
    </source>
</evidence>
<comment type="cofactor">
    <cofactor evidence="2">
        <name>Mn(2+)</name>
        <dbReference type="ChEBI" id="CHEBI:29035"/>
    </cofactor>
</comment>
<dbReference type="CDD" id="cd01087">
    <property type="entry name" value="Prolidase"/>
    <property type="match status" value="1"/>
</dbReference>
<dbReference type="GO" id="GO:0005634">
    <property type="term" value="C:nucleus"/>
    <property type="evidence" value="ECO:0007669"/>
    <property type="project" value="EnsemblFungi"/>
</dbReference>
<dbReference type="InterPro" id="IPR007865">
    <property type="entry name" value="Aminopep_P_N"/>
</dbReference>
<accession>R0KRI3</accession>
<reference evidence="13 14" key="2">
    <citation type="journal article" date="2013" name="PLoS Genet.">
        <title>Comparative genome structure, secondary metabolite, and effector coding capacity across Cochliobolus pathogens.</title>
        <authorList>
            <person name="Condon B.J."/>
            <person name="Leng Y."/>
            <person name="Wu D."/>
            <person name="Bushley K.E."/>
            <person name="Ohm R.A."/>
            <person name="Otillar R."/>
            <person name="Martin J."/>
            <person name="Schackwitz W."/>
            <person name="Grimwood J."/>
            <person name="MohdZainudin N."/>
            <person name="Xue C."/>
            <person name="Wang R."/>
            <person name="Manning V.A."/>
            <person name="Dhillon B."/>
            <person name="Tu Z.J."/>
            <person name="Steffenson B.J."/>
            <person name="Salamov A."/>
            <person name="Sun H."/>
            <person name="Lowry S."/>
            <person name="LaButti K."/>
            <person name="Han J."/>
            <person name="Copeland A."/>
            <person name="Lindquist E."/>
            <person name="Barry K."/>
            <person name="Schmutz J."/>
            <person name="Baker S.E."/>
            <person name="Ciuffetti L.M."/>
            <person name="Grigoriev I.V."/>
            <person name="Zhong S."/>
            <person name="Turgeon B.G."/>
        </authorList>
    </citation>
    <scope>NUCLEOTIDE SEQUENCE [LARGE SCALE GENOMIC DNA]</scope>
    <source>
        <strain evidence="14">28A</strain>
    </source>
</reference>
<evidence type="ECO:0000256" key="5">
    <source>
        <dbReference type="ARBA" id="ARBA00012574"/>
    </source>
</evidence>
<dbReference type="AlphaFoldDB" id="R0KRI3"/>
<dbReference type="InterPro" id="IPR052433">
    <property type="entry name" value="X-Pro_dipept-like"/>
</dbReference>
<dbReference type="HOGENOM" id="CLU_017266_1_1_1"/>
<dbReference type="SUPFAM" id="SSF55920">
    <property type="entry name" value="Creatinase/aminopeptidase"/>
    <property type="match status" value="1"/>
</dbReference>
<dbReference type="GO" id="GO:0016485">
    <property type="term" value="P:protein processing"/>
    <property type="evidence" value="ECO:0007669"/>
    <property type="project" value="EnsemblFungi"/>
</dbReference>
<comment type="function">
    <text evidence="3">Catalyzes the removal of a penultimate prolyl residue from the N-termini of peptides.</text>
</comment>
<evidence type="ECO:0000259" key="12">
    <source>
        <dbReference type="SMART" id="SM01011"/>
    </source>
</evidence>
<dbReference type="GeneID" id="19401042"/>
<dbReference type="Gene3D" id="3.40.350.10">
    <property type="entry name" value="Creatinase/prolidase N-terminal domain"/>
    <property type="match status" value="1"/>
</dbReference>
<dbReference type="PANTHER" id="PTHR43226:SF4">
    <property type="entry name" value="XAA-PRO AMINOPEPTIDASE 3"/>
    <property type="match status" value="1"/>
</dbReference>
<dbReference type="InterPro" id="IPR036005">
    <property type="entry name" value="Creatinase/aminopeptidase-like"/>
</dbReference>
<dbReference type="EC" id="3.4.11.9" evidence="5"/>
<dbReference type="EMBL" id="KB908481">
    <property type="protein sequence ID" value="EOA91604.1"/>
    <property type="molecule type" value="Genomic_DNA"/>
</dbReference>
<evidence type="ECO:0000256" key="6">
    <source>
        <dbReference type="ARBA" id="ARBA00022438"/>
    </source>
</evidence>
<evidence type="ECO:0000256" key="1">
    <source>
        <dbReference type="ARBA" id="ARBA00001424"/>
    </source>
</evidence>
<evidence type="ECO:0000256" key="10">
    <source>
        <dbReference type="ARBA" id="ARBA00023211"/>
    </source>
</evidence>
<sequence>MPIAARCLRPTTHVRWLCNPRAWRPIPAVRIANTARSYAAAREVPAAELRFGQPLHETHPHLLKAGEVTPGITALEYHHRRAALARDLAPNSVAVLAANDLKFASGAVFYKFHQDPDFLYLTGFREQDAVAIIEKHDNGEHTFHLYVRPKDPSVEAWEGPRSGVDAAEDVFNADVSGSIDDLPRLLPEIVKNAQTIYTDLPQSRISKNLLSRYLAGAEPSRTGGIYSVFRDASANIKPLRPLLNELRVIKSEAEITNMRHAGQHSGRAITDAMRQSFASEKDLDSFLDYWFKQDNCDGPAYVPVVAGGINANTIHYVANDMPLDPKDLVLVDAGAQYGGYVTDITRTWPVSGKFSPAQKDLYNLLLSVQRTCVSLCRTSSNFTLDQLHHTAANSLAAGLKDLGFDMSRDAIQILFPHHVGHYVGLDVHDCPGLGRTRKFEKGMCVTVEPGIYVPDDERWPKWARGIGMRIEDSVCVDDESPYVLTTEAVKEIVDIEALKGSETKI</sequence>
<dbReference type="GO" id="GO:0050821">
    <property type="term" value="P:protein stabilization"/>
    <property type="evidence" value="ECO:0007669"/>
    <property type="project" value="EnsemblFungi"/>
</dbReference>
<keyword evidence="9" id="KW-0482">Metalloprotease</keyword>
<dbReference type="GO" id="GO:0005739">
    <property type="term" value="C:mitochondrion"/>
    <property type="evidence" value="ECO:0007669"/>
    <property type="project" value="EnsemblFungi"/>
</dbReference>
<dbReference type="SUPFAM" id="SSF53092">
    <property type="entry name" value="Creatinase/prolidase N-terminal domain"/>
    <property type="match status" value="1"/>
</dbReference>
<protein>
    <recommendedName>
        <fullName evidence="5">Xaa-Pro aminopeptidase</fullName>
        <ecNumber evidence="5">3.4.11.9</ecNumber>
    </recommendedName>
    <alternativeName>
        <fullName evidence="11">Aminoacylproline aminopeptidase</fullName>
    </alternativeName>
</protein>
<keyword evidence="7" id="KW-0479">Metal-binding</keyword>
<keyword evidence="10" id="KW-0464">Manganese</keyword>
<reference evidence="13 14" key="1">
    <citation type="journal article" date="2012" name="PLoS Pathog.">
        <title>Diverse lifestyles and strategies of plant pathogenesis encoded in the genomes of eighteen Dothideomycetes fungi.</title>
        <authorList>
            <person name="Ohm R.A."/>
            <person name="Feau N."/>
            <person name="Henrissat B."/>
            <person name="Schoch C.L."/>
            <person name="Horwitz B.A."/>
            <person name="Barry K.W."/>
            <person name="Condon B.J."/>
            <person name="Copeland A.C."/>
            <person name="Dhillon B."/>
            <person name="Glaser F."/>
            <person name="Hesse C.N."/>
            <person name="Kosti I."/>
            <person name="LaButti K."/>
            <person name="Lindquist E.A."/>
            <person name="Lucas S."/>
            <person name="Salamov A.A."/>
            <person name="Bradshaw R.E."/>
            <person name="Ciuffetti L."/>
            <person name="Hamelin R.C."/>
            <person name="Kema G.H.J."/>
            <person name="Lawrence C."/>
            <person name="Scott J.A."/>
            <person name="Spatafora J.W."/>
            <person name="Turgeon B.G."/>
            <person name="de Wit P.J.G.M."/>
            <person name="Zhong S."/>
            <person name="Goodwin S.B."/>
            <person name="Grigoriev I.V."/>
        </authorList>
    </citation>
    <scope>NUCLEOTIDE SEQUENCE [LARGE SCALE GENOMIC DNA]</scope>
    <source>
        <strain evidence="14">28A</strain>
    </source>
</reference>